<comment type="caution">
    <text evidence="1">The sequence shown here is derived from an EMBL/GenBank/DDBJ whole genome shotgun (WGS) entry which is preliminary data.</text>
</comment>
<name>M2AC85_9BACT</name>
<reference evidence="1" key="1">
    <citation type="submission" date="2012-11" db="EMBL/GenBank/DDBJ databases">
        <title>Permanent draft genomes of Rhodopirellula europaea strain SH398 and 6C.</title>
        <authorList>
            <person name="Richter M."/>
            <person name="Richter-Heitmann T."/>
            <person name="Frank C."/>
            <person name="Harder J."/>
            <person name="Glockner F.O."/>
        </authorList>
    </citation>
    <scope>NUCLEOTIDE SEQUENCE</scope>
    <source>
        <strain evidence="1">6C</strain>
    </source>
</reference>
<organism evidence="1 2">
    <name type="scientific">Rhodopirellula europaea 6C</name>
    <dbReference type="NCBI Taxonomy" id="1263867"/>
    <lineage>
        <taxon>Bacteria</taxon>
        <taxon>Pseudomonadati</taxon>
        <taxon>Planctomycetota</taxon>
        <taxon>Planctomycetia</taxon>
        <taxon>Pirellulales</taxon>
        <taxon>Pirellulaceae</taxon>
        <taxon>Rhodopirellula</taxon>
    </lineage>
</organism>
<evidence type="ECO:0000313" key="1">
    <source>
        <dbReference type="EMBL" id="EMB14455.1"/>
    </source>
</evidence>
<evidence type="ECO:0000313" key="2">
    <source>
        <dbReference type="Proteomes" id="UP000011529"/>
    </source>
</evidence>
<proteinExistence type="predicted"/>
<dbReference type="AlphaFoldDB" id="M2AC85"/>
<gene>
    <name evidence="1" type="ORF">RE6C_04877</name>
</gene>
<dbReference type="EMBL" id="ANMO01000216">
    <property type="protein sequence ID" value="EMB14455.1"/>
    <property type="molecule type" value="Genomic_DNA"/>
</dbReference>
<keyword evidence="2" id="KW-1185">Reference proteome</keyword>
<protein>
    <submittedName>
        <fullName evidence="1">Uncharacterized protein</fullName>
    </submittedName>
</protein>
<sequence>MKDVKHLASNRFTNHCWLNGRANIVFIGRANVADQSNCAAKSNFAGC</sequence>
<dbReference type="Proteomes" id="UP000011529">
    <property type="component" value="Unassembled WGS sequence"/>
</dbReference>
<accession>M2AC85</accession>
<reference evidence="1" key="2">
    <citation type="journal article" date="2013" name="Mar. Genomics">
        <title>Expression of sulfatases in Rhodopirellula baltica and the diversity of sulfatases in the genus Rhodopirellula.</title>
        <authorList>
            <person name="Wegner C.E."/>
            <person name="Richter-Heitmann T."/>
            <person name="Klindworth A."/>
            <person name="Klockow C."/>
            <person name="Richter M."/>
            <person name="Achstetter T."/>
            <person name="Glockner F.O."/>
            <person name="Harder J."/>
        </authorList>
    </citation>
    <scope>NUCLEOTIDE SEQUENCE [LARGE SCALE GENOMIC DNA]</scope>
    <source>
        <strain evidence="1">6C</strain>
    </source>
</reference>